<dbReference type="EMBL" id="AODH01000077">
    <property type="protein sequence ID" value="EUJ34192.1"/>
    <property type="molecule type" value="Genomic_DNA"/>
</dbReference>
<proteinExistence type="predicted"/>
<dbReference type="Proteomes" id="UP000019243">
    <property type="component" value="Unassembled WGS sequence"/>
</dbReference>
<evidence type="ECO:0000313" key="1">
    <source>
        <dbReference type="EMBL" id="EUJ34192.1"/>
    </source>
</evidence>
<reference evidence="1 2" key="1">
    <citation type="submission" date="2012-12" db="EMBL/GenBank/DDBJ databases">
        <title>Novel taxa of Listeriaceae from agricultural environments in the United States.</title>
        <authorList>
            <person name="den Bakker H.C."/>
            <person name="Allred A."/>
            <person name="Warchocki S."/>
            <person name="Wright E.M."/>
            <person name="Burrell A."/>
            <person name="Nightingale K.K."/>
            <person name="Kephart D."/>
            <person name="Wiedmann M."/>
        </authorList>
    </citation>
    <scope>NUCLEOTIDE SEQUENCE [LARGE SCALE GENOMIC DNA]</scope>
    <source>
        <strain evidence="1 2">FSL F6-1037</strain>
    </source>
</reference>
<comment type="caution">
    <text evidence="1">The sequence shown here is derived from an EMBL/GenBank/DDBJ whole genome shotgun (WGS) entry which is preliminary data.</text>
</comment>
<keyword evidence="2" id="KW-1185">Reference proteome</keyword>
<dbReference type="STRING" id="1265861.BCAMP_12563"/>
<accession>W7CB83</accession>
<evidence type="ECO:0000313" key="2">
    <source>
        <dbReference type="Proteomes" id="UP000019243"/>
    </source>
</evidence>
<dbReference type="AlphaFoldDB" id="W7CB83"/>
<name>W7CB83_9LIST</name>
<dbReference type="RefSeq" id="WP_035315775.1">
    <property type="nucleotide sequence ID" value="NZ_AODH01000077.1"/>
</dbReference>
<protein>
    <submittedName>
        <fullName evidence="1">Uncharacterized protein</fullName>
    </submittedName>
</protein>
<organism evidence="1 2">
    <name type="scientific">Brochothrix campestris FSL F6-1037</name>
    <dbReference type="NCBI Taxonomy" id="1265861"/>
    <lineage>
        <taxon>Bacteria</taxon>
        <taxon>Bacillati</taxon>
        <taxon>Bacillota</taxon>
        <taxon>Bacilli</taxon>
        <taxon>Bacillales</taxon>
        <taxon>Listeriaceae</taxon>
        <taxon>Brochothrix</taxon>
    </lineage>
</organism>
<gene>
    <name evidence="1" type="ORF">BCAMP_12563</name>
</gene>
<sequence length="178" mass="20933">MLLNRTDVTGYISRINGHMNEKGTASQIYFDLQVPRYAPYLNKRVYDVIQCLISTALDKKTHKPLYPLYGHFAGKCIKNQKIRVEGVMKGYKETLVDGSWYRDVPQEKQDETERYYRITNQLEVTGFEILETKEVVEERMSRFEQQSETDIKLNETNDINPLFGEAIGQRYQPYEVME</sequence>